<proteinExistence type="inferred from homology"/>
<feature type="binding site" description="axial binding residue" evidence="6">
    <location>
        <position position="516"/>
    </location>
    <ligand>
        <name>heme</name>
        <dbReference type="ChEBI" id="CHEBI:30413"/>
    </ligand>
    <ligandPart>
        <name>Fe</name>
        <dbReference type="ChEBI" id="CHEBI:18248"/>
    </ligandPart>
</feature>
<dbReference type="AlphaFoldDB" id="A0A317T1A9"/>
<evidence type="ECO:0000256" key="4">
    <source>
        <dbReference type="ARBA" id="ARBA00023002"/>
    </source>
</evidence>
<dbReference type="OrthoDB" id="1844152at2759"/>
<comment type="cofactor">
    <cofactor evidence="1 6">
        <name>heme</name>
        <dbReference type="ChEBI" id="CHEBI:30413"/>
    </cofactor>
</comment>
<dbReference type="GO" id="GO:0004497">
    <property type="term" value="F:monooxygenase activity"/>
    <property type="evidence" value="ECO:0007669"/>
    <property type="project" value="UniProtKB-KW"/>
</dbReference>
<dbReference type="InterPro" id="IPR036396">
    <property type="entry name" value="Cyt_P450_sf"/>
</dbReference>
<evidence type="ECO:0000256" key="7">
    <source>
        <dbReference type="RuleBase" id="RU000461"/>
    </source>
</evidence>
<keyword evidence="8" id="KW-0812">Transmembrane</keyword>
<dbReference type="GO" id="GO:0020037">
    <property type="term" value="F:heme binding"/>
    <property type="evidence" value="ECO:0007669"/>
    <property type="project" value="InterPro"/>
</dbReference>
<keyword evidence="6 7" id="KW-0349">Heme</keyword>
<comment type="similarity">
    <text evidence="2 7">Belongs to the cytochrome P450 family.</text>
</comment>
<evidence type="ECO:0000256" key="6">
    <source>
        <dbReference type="PIRSR" id="PIRSR602403-1"/>
    </source>
</evidence>
<keyword evidence="4 7" id="KW-0560">Oxidoreductase</keyword>
<evidence type="ECO:0000256" key="1">
    <source>
        <dbReference type="ARBA" id="ARBA00001971"/>
    </source>
</evidence>
<dbReference type="InterPro" id="IPR001128">
    <property type="entry name" value="Cyt_P450"/>
</dbReference>
<dbReference type="SUPFAM" id="SSF48264">
    <property type="entry name" value="Cytochrome P450"/>
    <property type="match status" value="1"/>
</dbReference>
<evidence type="ECO:0000313" key="10">
    <source>
        <dbReference type="Proteomes" id="UP000246991"/>
    </source>
</evidence>
<dbReference type="Proteomes" id="UP000246991">
    <property type="component" value="Unassembled WGS sequence"/>
</dbReference>
<dbReference type="PROSITE" id="PS00086">
    <property type="entry name" value="CYTOCHROME_P450"/>
    <property type="match status" value="1"/>
</dbReference>
<evidence type="ECO:0000256" key="2">
    <source>
        <dbReference type="ARBA" id="ARBA00010617"/>
    </source>
</evidence>
<accession>A0A317T1A9</accession>
<feature type="transmembrane region" description="Helical" evidence="8">
    <location>
        <begin position="16"/>
        <end position="37"/>
    </location>
</feature>
<protein>
    <submittedName>
        <fullName evidence="9">Cytochrome P450</fullName>
    </submittedName>
</protein>
<keyword evidence="3 6" id="KW-0479">Metal-binding</keyword>
<dbReference type="Pfam" id="PF00067">
    <property type="entry name" value="p450"/>
    <property type="match status" value="1"/>
</dbReference>
<dbReference type="InterPro" id="IPR002403">
    <property type="entry name" value="Cyt_P450_E_grp-IV"/>
</dbReference>
<keyword evidence="10" id="KW-1185">Reference proteome</keyword>
<name>A0A317T1A9_9PEZI</name>
<keyword evidence="5 6" id="KW-0408">Iron</keyword>
<reference evidence="9 10" key="1">
    <citation type="submission" date="2018-03" db="EMBL/GenBank/DDBJ databases">
        <title>Genomes of Pezizomycetes fungi and the evolution of truffles.</title>
        <authorList>
            <person name="Murat C."/>
            <person name="Payen T."/>
            <person name="Noel B."/>
            <person name="Kuo A."/>
            <person name="Martin F.M."/>
        </authorList>
    </citation>
    <scope>NUCLEOTIDE SEQUENCE [LARGE SCALE GENOMIC DNA]</scope>
    <source>
        <strain evidence="9">091103-1</strain>
    </source>
</reference>
<gene>
    <name evidence="9" type="ORF">C7212DRAFT_361990</name>
</gene>
<dbReference type="PRINTS" id="PR00465">
    <property type="entry name" value="EP450IV"/>
</dbReference>
<evidence type="ECO:0000256" key="3">
    <source>
        <dbReference type="ARBA" id="ARBA00022723"/>
    </source>
</evidence>
<dbReference type="PANTHER" id="PTHR46206">
    <property type="entry name" value="CYTOCHROME P450"/>
    <property type="match status" value="1"/>
</dbReference>
<dbReference type="GO" id="GO:0016705">
    <property type="term" value="F:oxidoreductase activity, acting on paired donors, with incorporation or reduction of molecular oxygen"/>
    <property type="evidence" value="ECO:0007669"/>
    <property type="project" value="InterPro"/>
</dbReference>
<dbReference type="GO" id="GO:0005506">
    <property type="term" value="F:iron ion binding"/>
    <property type="evidence" value="ECO:0007669"/>
    <property type="project" value="InterPro"/>
</dbReference>
<keyword evidence="8" id="KW-1133">Transmembrane helix</keyword>
<evidence type="ECO:0000313" key="9">
    <source>
        <dbReference type="EMBL" id="PWW79527.1"/>
    </source>
</evidence>
<evidence type="ECO:0000256" key="8">
    <source>
        <dbReference type="SAM" id="Phobius"/>
    </source>
</evidence>
<dbReference type="Gene3D" id="1.10.630.10">
    <property type="entry name" value="Cytochrome P450"/>
    <property type="match status" value="1"/>
</dbReference>
<dbReference type="InterPro" id="IPR017972">
    <property type="entry name" value="Cyt_P450_CS"/>
</dbReference>
<organism evidence="9 10">
    <name type="scientific">Tuber magnatum</name>
    <name type="common">white Piedmont truffle</name>
    <dbReference type="NCBI Taxonomy" id="42249"/>
    <lineage>
        <taxon>Eukaryota</taxon>
        <taxon>Fungi</taxon>
        <taxon>Dikarya</taxon>
        <taxon>Ascomycota</taxon>
        <taxon>Pezizomycotina</taxon>
        <taxon>Pezizomycetes</taxon>
        <taxon>Pezizales</taxon>
        <taxon>Tuberaceae</taxon>
        <taxon>Tuber</taxon>
    </lineage>
</organism>
<keyword evidence="8" id="KW-0472">Membrane</keyword>
<dbReference type="EMBL" id="PYWC01000008">
    <property type="protein sequence ID" value="PWW79527.1"/>
    <property type="molecule type" value="Genomic_DNA"/>
</dbReference>
<sequence>MAISIQLLDYAEEKKLYGYSLFSTTLALLFLGLFLLLKKDWSTHSATKLPIVGIESPGYFGIANARSNFVANGFHILRNAYQKYPGKNFVVTTYGHDKVVLTHEQVKELSNAPDDTISSSHAAAETLMGEYTGLDRFVDTKYVEDVVRVKLTQNLVIGVKINKKNPDPEHTPSPDSKLFHQYSDSELLTKIQSTATLKEAILEETRFALNTELPECTTGEWTPVDIFTLIIRMVARMSGRAFVGLPLCRNEDWLKITIQFTTDVFMTQSKLTSVPKLFRPLYVFMRGSAKDLAGDRKKAESLLAPIIRKRLEEERLAEKNGTVIRKHNDMLEWLSDRVHPQDKNLEVLSELQLILSLASIHSTSLSFFNAILDLAEHQEYIQPIREEIEAIISANNGVLDRAALRKMRKTDSFFKESMRGKIGLSMFLTFREVSFNRKVLKDYTLSDGTYLPKGTLIAAPTLMFSTDPDFIEDPGVFDGFRWYKKSLETERGAGRRHYWATTASNDLTFGHGKHACPGRFFATEEMKIILTFILLQYDIKYPEGQSRPANINRGEFSTPDATQKLLLKKLPGPKKFSFL</sequence>
<comment type="caution">
    <text evidence="9">The sequence shown here is derived from an EMBL/GenBank/DDBJ whole genome shotgun (WGS) entry which is preliminary data.</text>
</comment>
<dbReference type="STRING" id="42249.A0A317T1A9"/>
<keyword evidence="7" id="KW-0503">Monooxygenase</keyword>
<dbReference type="CDD" id="cd11041">
    <property type="entry name" value="CYP503A1-like"/>
    <property type="match status" value="1"/>
</dbReference>
<evidence type="ECO:0000256" key="5">
    <source>
        <dbReference type="ARBA" id="ARBA00023004"/>
    </source>
</evidence>